<dbReference type="GO" id="GO:0097367">
    <property type="term" value="F:carbohydrate derivative binding"/>
    <property type="evidence" value="ECO:0007669"/>
    <property type="project" value="InterPro"/>
</dbReference>
<dbReference type="AlphaFoldDB" id="A0A857JCC1"/>
<feature type="domain" description="SIS" evidence="6">
    <location>
        <begin position="123"/>
        <end position="264"/>
    </location>
</feature>
<dbReference type="InterPro" id="IPR009057">
    <property type="entry name" value="Homeodomain-like_sf"/>
</dbReference>
<dbReference type="Gene3D" id="1.10.10.10">
    <property type="entry name" value="Winged helix-like DNA-binding domain superfamily/Winged helix DNA-binding domain"/>
    <property type="match status" value="1"/>
</dbReference>
<evidence type="ECO:0000256" key="3">
    <source>
        <dbReference type="ARBA" id="ARBA00023152"/>
    </source>
</evidence>
<gene>
    <name evidence="7" type="ORF">GT347_24475</name>
</gene>
<dbReference type="RefSeq" id="WP_160554673.1">
    <property type="nucleotide sequence ID" value="NZ_CP047650.1"/>
</dbReference>
<name>A0A857JCC1_9BURK</name>
<dbReference type="GO" id="GO:0003677">
    <property type="term" value="F:DNA binding"/>
    <property type="evidence" value="ECO:0007669"/>
    <property type="project" value="UniProtKB-KW"/>
</dbReference>
<dbReference type="SUPFAM" id="SSF46689">
    <property type="entry name" value="Homeodomain-like"/>
    <property type="match status" value="1"/>
</dbReference>
<dbReference type="InterPro" id="IPR036388">
    <property type="entry name" value="WH-like_DNA-bd_sf"/>
</dbReference>
<evidence type="ECO:0000313" key="7">
    <source>
        <dbReference type="EMBL" id="QHJ00864.1"/>
    </source>
</evidence>
<dbReference type="SUPFAM" id="SSF53697">
    <property type="entry name" value="SIS domain"/>
    <property type="match status" value="1"/>
</dbReference>
<evidence type="ECO:0000256" key="1">
    <source>
        <dbReference type="ARBA" id="ARBA00023015"/>
    </source>
</evidence>
<proteinExistence type="predicted"/>
<keyword evidence="8" id="KW-1185">Reference proteome</keyword>
<feature type="domain" description="HTH rpiR-type" evidence="5">
    <location>
        <begin position="1"/>
        <end position="77"/>
    </location>
</feature>
<sequence>MRAKQTILDAFPSLSPRLQAAARFIVDHPNEVVISSMRTLAERAGSQPATFVRLAQQLGYAGWPELKAAFATDMGLSADGYGERAKSLAARGSKRELLGEMFDVLRKNLDDTLDHSAAMLPKVAELMKKAAVVHVAGFRASAPIAYSLFYGYRLFRQSVLLLDGQHGGLEMQARAIAKADLVFVVSFAPYSREALEVMAAAKAAGAKTVALTDSSASPLALEADLTVLFSVDSPSFFPSVTAGVGLVEALLELLVAAGGDGVARAIDKTEQSLFDSGAYLKQPTRRLHAKP</sequence>
<evidence type="ECO:0000256" key="2">
    <source>
        <dbReference type="ARBA" id="ARBA00023125"/>
    </source>
</evidence>
<dbReference type="InterPro" id="IPR047640">
    <property type="entry name" value="RpiR-like"/>
</dbReference>
<keyword evidence="2" id="KW-0238">DNA-binding</keyword>
<dbReference type="PANTHER" id="PTHR30514">
    <property type="entry name" value="GLUCOKINASE"/>
    <property type="match status" value="1"/>
</dbReference>
<keyword evidence="3" id="KW-0324">Glycolysis</keyword>
<evidence type="ECO:0000313" key="8">
    <source>
        <dbReference type="Proteomes" id="UP000464787"/>
    </source>
</evidence>
<keyword evidence="4" id="KW-0804">Transcription</keyword>
<dbReference type="PANTHER" id="PTHR30514:SF18">
    <property type="entry name" value="RPIR-FAMILY TRANSCRIPTIONAL REGULATOR"/>
    <property type="match status" value="1"/>
</dbReference>
<dbReference type="InterPro" id="IPR046348">
    <property type="entry name" value="SIS_dom_sf"/>
</dbReference>
<evidence type="ECO:0000259" key="5">
    <source>
        <dbReference type="PROSITE" id="PS51071"/>
    </source>
</evidence>
<dbReference type="EMBL" id="CP047650">
    <property type="protein sequence ID" value="QHJ00864.1"/>
    <property type="molecule type" value="Genomic_DNA"/>
</dbReference>
<dbReference type="GO" id="GO:0006096">
    <property type="term" value="P:glycolytic process"/>
    <property type="evidence" value="ECO:0007669"/>
    <property type="project" value="UniProtKB-KW"/>
</dbReference>
<protein>
    <submittedName>
        <fullName evidence="7">SIS domain-containing protein</fullName>
    </submittedName>
</protein>
<reference evidence="7 8" key="1">
    <citation type="submission" date="2020-01" db="EMBL/GenBank/DDBJ databases">
        <title>Genome sequencing of strain KACC 21265.</title>
        <authorList>
            <person name="Heo J."/>
            <person name="Kim S.-J."/>
            <person name="Kim J.-S."/>
            <person name="Hong S.-B."/>
            <person name="Kwon S.-W."/>
        </authorList>
    </citation>
    <scope>NUCLEOTIDE SEQUENCE [LARGE SCALE GENOMIC DNA]</scope>
    <source>
        <strain evidence="7 8">KACC 21265</strain>
    </source>
</reference>
<organism evidence="7 8">
    <name type="scientific">Xylophilus rhododendri</name>
    <dbReference type="NCBI Taxonomy" id="2697032"/>
    <lineage>
        <taxon>Bacteria</taxon>
        <taxon>Pseudomonadati</taxon>
        <taxon>Pseudomonadota</taxon>
        <taxon>Betaproteobacteria</taxon>
        <taxon>Burkholderiales</taxon>
        <taxon>Xylophilus</taxon>
    </lineage>
</organism>
<evidence type="ECO:0000259" key="6">
    <source>
        <dbReference type="PROSITE" id="PS51464"/>
    </source>
</evidence>
<keyword evidence="1" id="KW-0805">Transcription regulation</keyword>
<dbReference type="KEGG" id="xyk:GT347_24475"/>
<dbReference type="Gene3D" id="3.40.50.10490">
    <property type="entry name" value="Glucose-6-phosphate isomerase like protein, domain 1"/>
    <property type="match status" value="1"/>
</dbReference>
<dbReference type="InterPro" id="IPR035472">
    <property type="entry name" value="RpiR-like_SIS"/>
</dbReference>
<dbReference type="CDD" id="cd05013">
    <property type="entry name" value="SIS_RpiR"/>
    <property type="match status" value="1"/>
</dbReference>
<dbReference type="PROSITE" id="PS51071">
    <property type="entry name" value="HTH_RPIR"/>
    <property type="match status" value="1"/>
</dbReference>
<dbReference type="PROSITE" id="PS51464">
    <property type="entry name" value="SIS"/>
    <property type="match status" value="1"/>
</dbReference>
<dbReference type="Proteomes" id="UP000464787">
    <property type="component" value="Chromosome"/>
</dbReference>
<dbReference type="Pfam" id="PF01418">
    <property type="entry name" value="HTH_6"/>
    <property type="match status" value="1"/>
</dbReference>
<evidence type="ECO:0000256" key="4">
    <source>
        <dbReference type="ARBA" id="ARBA00023163"/>
    </source>
</evidence>
<accession>A0A857JCC1</accession>
<dbReference type="GO" id="GO:0003700">
    <property type="term" value="F:DNA-binding transcription factor activity"/>
    <property type="evidence" value="ECO:0007669"/>
    <property type="project" value="InterPro"/>
</dbReference>
<dbReference type="InterPro" id="IPR001347">
    <property type="entry name" value="SIS_dom"/>
</dbReference>
<dbReference type="InterPro" id="IPR000281">
    <property type="entry name" value="HTH_RpiR"/>
</dbReference>
<dbReference type="Pfam" id="PF01380">
    <property type="entry name" value="SIS"/>
    <property type="match status" value="1"/>
</dbReference>